<evidence type="ECO:0000256" key="1">
    <source>
        <dbReference type="SAM" id="MobiDB-lite"/>
    </source>
</evidence>
<dbReference type="EMBL" id="PYGA01000002">
    <property type="protein sequence ID" value="PSL00340.1"/>
    <property type="molecule type" value="Genomic_DNA"/>
</dbReference>
<keyword evidence="3" id="KW-1185">Reference proteome</keyword>
<sequence>MARVNRYRRGGVPASPPRNLRGAAVAAQTSGLPEESAVAVADCDGDRCPRPAERVEAL</sequence>
<reference evidence="2 3" key="1">
    <citation type="submission" date="2018-03" db="EMBL/GenBank/DDBJ databases">
        <title>Genomic Encyclopedia of Archaeal and Bacterial Type Strains, Phase II (KMG-II): from individual species to whole genera.</title>
        <authorList>
            <person name="Goeker M."/>
        </authorList>
    </citation>
    <scope>NUCLEOTIDE SEQUENCE [LARGE SCALE GENOMIC DNA]</scope>
    <source>
        <strain evidence="2 3">DSM 45312</strain>
    </source>
</reference>
<feature type="non-terminal residue" evidence="2">
    <location>
        <position position="58"/>
    </location>
</feature>
<evidence type="ECO:0000313" key="3">
    <source>
        <dbReference type="Proteomes" id="UP000240542"/>
    </source>
</evidence>
<feature type="region of interest" description="Disordered" evidence="1">
    <location>
        <begin position="1"/>
        <end position="46"/>
    </location>
</feature>
<proteinExistence type="predicted"/>
<gene>
    <name evidence="2" type="ORF">CLV63_102468</name>
</gene>
<accession>A0A2P8DSZ7</accession>
<evidence type="ECO:0000313" key="2">
    <source>
        <dbReference type="EMBL" id="PSL00340.1"/>
    </source>
</evidence>
<dbReference type="Proteomes" id="UP000240542">
    <property type="component" value="Unassembled WGS sequence"/>
</dbReference>
<dbReference type="AlphaFoldDB" id="A0A2P8DSZ7"/>
<organism evidence="2 3">
    <name type="scientific">Murinocardiopsis flavida</name>
    <dbReference type="NCBI Taxonomy" id="645275"/>
    <lineage>
        <taxon>Bacteria</taxon>
        <taxon>Bacillati</taxon>
        <taxon>Actinomycetota</taxon>
        <taxon>Actinomycetes</taxon>
        <taxon>Streptosporangiales</taxon>
        <taxon>Nocardiopsidaceae</taxon>
        <taxon>Murinocardiopsis</taxon>
    </lineage>
</organism>
<protein>
    <submittedName>
        <fullName evidence="2">Uncharacterized protein</fullName>
    </submittedName>
</protein>
<name>A0A2P8DSZ7_9ACTN</name>
<comment type="caution">
    <text evidence="2">The sequence shown here is derived from an EMBL/GenBank/DDBJ whole genome shotgun (WGS) entry which is preliminary data.</text>
</comment>